<evidence type="ECO:0000313" key="3">
    <source>
        <dbReference type="Proteomes" id="UP000007882"/>
    </source>
</evidence>
<proteinExistence type="predicted"/>
<keyword evidence="1" id="KW-0472">Membrane</keyword>
<dbReference type="KEGG" id="ams:AMIS_26380"/>
<dbReference type="EMBL" id="AP012319">
    <property type="protein sequence ID" value="BAL87858.1"/>
    <property type="molecule type" value="Genomic_DNA"/>
</dbReference>
<name>I0H4C1_ACTM4</name>
<feature type="transmembrane region" description="Helical" evidence="1">
    <location>
        <begin position="100"/>
        <end position="123"/>
    </location>
</feature>
<sequence>MIGLLLAAGSALVAAFVLAPAALLRGTYGDFDDGAALQGAVGRGLVEYWRGGEPQFPALLGRLVDYWFRWHAIKVVITSMMLVVFALLAVALWRRYLRDAAGYAVGAIGATVFTVLATGLLIVNIQSTAVPVVALLPLLAGSAPGSDIDETSREMREALTEPAGSPALTVLLGEVERYHWVMVVVAAIVLGAIGLAAAALRKRRVPGDARVRFMHRTLTVIMTLTACLLLLVVTVSVLSATNPSDALLAAMGITTG</sequence>
<dbReference type="AlphaFoldDB" id="I0H4C1"/>
<dbReference type="PATRIC" id="fig|512565.3.peg.2639"/>
<evidence type="ECO:0000256" key="1">
    <source>
        <dbReference type="SAM" id="Phobius"/>
    </source>
</evidence>
<gene>
    <name evidence="2" type="ordered locus">AMIS_26380</name>
</gene>
<keyword evidence="1" id="KW-0812">Transmembrane</keyword>
<feature type="transmembrane region" description="Helical" evidence="1">
    <location>
        <begin position="72"/>
        <end position="93"/>
    </location>
</feature>
<evidence type="ECO:0000313" key="2">
    <source>
        <dbReference type="EMBL" id="BAL87858.1"/>
    </source>
</evidence>
<dbReference type="Proteomes" id="UP000007882">
    <property type="component" value="Chromosome"/>
</dbReference>
<feature type="transmembrane region" description="Helical" evidence="1">
    <location>
        <begin position="178"/>
        <end position="200"/>
    </location>
</feature>
<dbReference type="RefSeq" id="WP_014442753.1">
    <property type="nucleotide sequence ID" value="NC_017093.1"/>
</dbReference>
<accession>I0H4C1</accession>
<dbReference type="OrthoDB" id="3824322at2"/>
<dbReference type="eggNOG" id="ENOG5032S22">
    <property type="taxonomic scope" value="Bacteria"/>
</dbReference>
<protein>
    <submittedName>
        <fullName evidence="2">Uncharacterized protein</fullName>
    </submittedName>
</protein>
<dbReference type="HOGENOM" id="CLU_080421_0_0_11"/>
<organism evidence="2 3">
    <name type="scientific">Actinoplanes missouriensis (strain ATCC 14538 / DSM 43046 / CBS 188.64 / JCM 3121 / NBRC 102363 / NCIMB 12654 / NRRL B-3342 / UNCC 431)</name>
    <dbReference type="NCBI Taxonomy" id="512565"/>
    <lineage>
        <taxon>Bacteria</taxon>
        <taxon>Bacillati</taxon>
        <taxon>Actinomycetota</taxon>
        <taxon>Actinomycetes</taxon>
        <taxon>Micromonosporales</taxon>
        <taxon>Micromonosporaceae</taxon>
        <taxon>Actinoplanes</taxon>
    </lineage>
</organism>
<keyword evidence="1" id="KW-1133">Transmembrane helix</keyword>
<keyword evidence="3" id="KW-1185">Reference proteome</keyword>
<reference evidence="2 3" key="1">
    <citation type="submission" date="2012-02" db="EMBL/GenBank/DDBJ databases">
        <title>Complete genome sequence of Actinoplanes missouriensis 431 (= NBRC 102363).</title>
        <authorList>
            <person name="Ohnishi Y."/>
            <person name="Ishikawa J."/>
            <person name="Sekine M."/>
            <person name="Hosoyama A."/>
            <person name="Harada T."/>
            <person name="Narita H."/>
            <person name="Hata T."/>
            <person name="Konno Y."/>
            <person name="Tutikane K."/>
            <person name="Fujita N."/>
            <person name="Horinouchi S."/>
            <person name="Hayakawa M."/>
        </authorList>
    </citation>
    <scope>NUCLEOTIDE SEQUENCE [LARGE SCALE GENOMIC DNA]</scope>
    <source>
        <strain evidence="3">ATCC 14538 / DSM 43046 / CBS 188.64 / JCM 3121 / NBRC 102363 / NCIMB 12654 / NRRL B-3342 / UNCC 431</strain>
    </source>
</reference>
<feature type="transmembrane region" description="Helical" evidence="1">
    <location>
        <begin position="220"/>
        <end position="241"/>
    </location>
</feature>